<dbReference type="PROSITE" id="PS50137">
    <property type="entry name" value="DS_RBD"/>
    <property type="match status" value="1"/>
</dbReference>
<protein>
    <recommendedName>
        <fullName evidence="3">DRBM domain-containing protein</fullName>
    </recommendedName>
</protein>
<dbReference type="EMBL" id="MU129029">
    <property type="protein sequence ID" value="KAF9509749.1"/>
    <property type="molecule type" value="Genomic_DNA"/>
</dbReference>
<proteinExistence type="predicted"/>
<dbReference type="AlphaFoldDB" id="A0A9P6APN1"/>
<comment type="caution">
    <text evidence="4">The sequence shown here is derived from an EMBL/GenBank/DDBJ whole genome shotgun (WGS) entry which is preliminary data.</text>
</comment>
<gene>
    <name evidence="4" type="ORF">BS47DRAFT_131532</name>
</gene>
<keyword evidence="5" id="KW-1185">Reference proteome</keyword>
<accession>A0A9P6APN1</accession>
<reference evidence="4" key="1">
    <citation type="journal article" date="2020" name="Nat. Commun.">
        <title>Large-scale genome sequencing of mycorrhizal fungi provides insights into the early evolution of symbiotic traits.</title>
        <authorList>
            <person name="Miyauchi S."/>
            <person name="Kiss E."/>
            <person name="Kuo A."/>
            <person name="Drula E."/>
            <person name="Kohler A."/>
            <person name="Sanchez-Garcia M."/>
            <person name="Morin E."/>
            <person name="Andreopoulos B."/>
            <person name="Barry K.W."/>
            <person name="Bonito G."/>
            <person name="Buee M."/>
            <person name="Carver A."/>
            <person name="Chen C."/>
            <person name="Cichocki N."/>
            <person name="Clum A."/>
            <person name="Culley D."/>
            <person name="Crous P.W."/>
            <person name="Fauchery L."/>
            <person name="Girlanda M."/>
            <person name="Hayes R.D."/>
            <person name="Keri Z."/>
            <person name="LaButti K."/>
            <person name="Lipzen A."/>
            <person name="Lombard V."/>
            <person name="Magnuson J."/>
            <person name="Maillard F."/>
            <person name="Murat C."/>
            <person name="Nolan M."/>
            <person name="Ohm R.A."/>
            <person name="Pangilinan J."/>
            <person name="Pereira M.F."/>
            <person name="Perotto S."/>
            <person name="Peter M."/>
            <person name="Pfister S."/>
            <person name="Riley R."/>
            <person name="Sitrit Y."/>
            <person name="Stielow J.B."/>
            <person name="Szollosi G."/>
            <person name="Zifcakova L."/>
            <person name="Stursova M."/>
            <person name="Spatafora J.W."/>
            <person name="Tedersoo L."/>
            <person name="Vaario L.M."/>
            <person name="Yamada A."/>
            <person name="Yan M."/>
            <person name="Wang P."/>
            <person name="Xu J."/>
            <person name="Bruns T."/>
            <person name="Baldrian P."/>
            <person name="Vilgalys R."/>
            <person name="Dunand C."/>
            <person name="Henrissat B."/>
            <person name="Grigoriev I.V."/>
            <person name="Hibbett D."/>
            <person name="Nagy L.G."/>
            <person name="Martin F.M."/>
        </authorList>
    </citation>
    <scope>NUCLEOTIDE SEQUENCE</scope>
    <source>
        <strain evidence="4">UP504</strain>
    </source>
</reference>
<feature type="domain" description="DRBM" evidence="3">
    <location>
        <begin position="66"/>
        <end position="134"/>
    </location>
</feature>
<dbReference type="Gene3D" id="3.30.160.20">
    <property type="match status" value="1"/>
</dbReference>
<feature type="transmembrane region" description="Helical" evidence="2">
    <location>
        <begin position="12"/>
        <end position="30"/>
    </location>
</feature>
<sequence length="136" mass="15465">MNYKSIEMGRLGYLAIRSLVNFKIAAAVFMRPLFTFFKSLVLAIFRLTSQSTVITMPMDPSRMNATSSMQLNNLAVRERWSLQWRDSQHRGPDGDLIWATLVYVDGEPLGYGTGRRKGHAHDMAAKKALETLEQRV</sequence>
<keyword evidence="2" id="KW-0812">Transmembrane</keyword>
<evidence type="ECO:0000313" key="5">
    <source>
        <dbReference type="Proteomes" id="UP000886523"/>
    </source>
</evidence>
<keyword evidence="2" id="KW-1133">Transmembrane helix</keyword>
<name>A0A9P6APN1_9AGAM</name>
<keyword evidence="1" id="KW-0694">RNA-binding</keyword>
<dbReference type="InterPro" id="IPR014720">
    <property type="entry name" value="dsRBD_dom"/>
</dbReference>
<dbReference type="Proteomes" id="UP000886523">
    <property type="component" value="Unassembled WGS sequence"/>
</dbReference>
<dbReference type="GO" id="GO:0003723">
    <property type="term" value="F:RNA binding"/>
    <property type="evidence" value="ECO:0007669"/>
    <property type="project" value="UniProtKB-UniRule"/>
</dbReference>
<dbReference type="SUPFAM" id="SSF54768">
    <property type="entry name" value="dsRNA-binding domain-like"/>
    <property type="match status" value="1"/>
</dbReference>
<organism evidence="4 5">
    <name type="scientific">Hydnum rufescens UP504</name>
    <dbReference type="NCBI Taxonomy" id="1448309"/>
    <lineage>
        <taxon>Eukaryota</taxon>
        <taxon>Fungi</taxon>
        <taxon>Dikarya</taxon>
        <taxon>Basidiomycota</taxon>
        <taxon>Agaricomycotina</taxon>
        <taxon>Agaricomycetes</taxon>
        <taxon>Cantharellales</taxon>
        <taxon>Hydnaceae</taxon>
        <taxon>Hydnum</taxon>
    </lineage>
</organism>
<evidence type="ECO:0000313" key="4">
    <source>
        <dbReference type="EMBL" id="KAF9509749.1"/>
    </source>
</evidence>
<keyword evidence="2" id="KW-0472">Membrane</keyword>
<evidence type="ECO:0000256" key="2">
    <source>
        <dbReference type="SAM" id="Phobius"/>
    </source>
</evidence>
<dbReference type="OrthoDB" id="112668at2759"/>
<dbReference type="Pfam" id="PF00035">
    <property type="entry name" value="dsrm"/>
    <property type="match status" value="1"/>
</dbReference>
<evidence type="ECO:0000256" key="1">
    <source>
        <dbReference type="PROSITE-ProRule" id="PRU00266"/>
    </source>
</evidence>
<evidence type="ECO:0000259" key="3">
    <source>
        <dbReference type="PROSITE" id="PS50137"/>
    </source>
</evidence>